<dbReference type="InterPro" id="IPR018253">
    <property type="entry name" value="DnaJ_domain_CS"/>
</dbReference>
<dbReference type="FunFam" id="2.130.10.10:FF:000502">
    <property type="entry name" value="Coronin"/>
    <property type="match status" value="1"/>
</dbReference>
<dbReference type="EMBL" id="CAJNOK010000088">
    <property type="protein sequence ID" value="CAF0728322.1"/>
    <property type="molecule type" value="Genomic_DNA"/>
</dbReference>
<feature type="compositionally biased region" description="Gly residues" evidence="8">
    <location>
        <begin position="393"/>
        <end position="409"/>
    </location>
</feature>
<dbReference type="PROSITE" id="PS00636">
    <property type="entry name" value="DNAJ_1"/>
    <property type="match status" value="1"/>
</dbReference>
<keyword evidence="2 6" id="KW-0853">WD repeat</keyword>
<comment type="similarity">
    <text evidence="1 7">Belongs to the WD repeat coronin family.</text>
</comment>
<evidence type="ECO:0000256" key="6">
    <source>
        <dbReference type="PROSITE-ProRule" id="PRU00221"/>
    </source>
</evidence>
<evidence type="ECO:0000256" key="7">
    <source>
        <dbReference type="RuleBase" id="RU280818"/>
    </source>
</evidence>
<evidence type="ECO:0000313" key="12">
    <source>
        <dbReference type="EMBL" id="CAF3502777.1"/>
    </source>
</evidence>
<feature type="repeat" description="WD" evidence="6">
    <location>
        <begin position="169"/>
        <end position="210"/>
    </location>
</feature>
<keyword evidence="9" id="KW-1133">Transmembrane helix</keyword>
<dbReference type="PANTHER" id="PTHR10856">
    <property type="entry name" value="CORONIN"/>
    <property type="match status" value="1"/>
</dbReference>
<gene>
    <name evidence="11" type="ORF">OVA965_LOCUS608</name>
    <name evidence="12" type="ORF">TMI583_LOCUS608</name>
</gene>
<keyword evidence="9" id="KW-0472">Membrane</keyword>
<dbReference type="InterPro" id="IPR008971">
    <property type="entry name" value="HSP40/DnaJ_pept-bd"/>
</dbReference>
<dbReference type="InterPro" id="IPR036322">
    <property type="entry name" value="WD40_repeat_dom_sf"/>
</dbReference>
<dbReference type="Pfam" id="PF00226">
    <property type="entry name" value="DnaJ"/>
    <property type="match status" value="1"/>
</dbReference>
<dbReference type="InterPro" id="IPR001680">
    <property type="entry name" value="WD40_rpt"/>
</dbReference>
<dbReference type="PROSITE" id="PS50082">
    <property type="entry name" value="WD_REPEATS_2"/>
    <property type="match status" value="3"/>
</dbReference>
<feature type="compositionally biased region" description="Low complexity" evidence="8">
    <location>
        <begin position="471"/>
        <end position="487"/>
    </location>
</feature>
<dbReference type="GO" id="GO:0007015">
    <property type="term" value="P:actin filament organization"/>
    <property type="evidence" value="ECO:0007669"/>
    <property type="project" value="TreeGrafter"/>
</dbReference>
<feature type="compositionally biased region" description="Polar residues" evidence="8">
    <location>
        <begin position="418"/>
        <end position="441"/>
    </location>
</feature>
<protein>
    <recommendedName>
        <fullName evidence="7">Coronin</fullName>
    </recommendedName>
</protein>
<dbReference type="Gene3D" id="2.60.260.20">
    <property type="entry name" value="Urease metallochaperone UreE, N-terminal domain"/>
    <property type="match status" value="2"/>
</dbReference>
<evidence type="ECO:0000256" key="3">
    <source>
        <dbReference type="ARBA" id="ARBA00022737"/>
    </source>
</evidence>
<dbReference type="InterPro" id="IPR002939">
    <property type="entry name" value="DnaJ_C"/>
</dbReference>
<evidence type="ECO:0000256" key="2">
    <source>
        <dbReference type="ARBA" id="ARBA00022574"/>
    </source>
</evidence>
<evidence type="ECO:0000256" key="8">
    <source>
        <dbReference type="SAM" id="MobiDB-lite"/>
    </source>
</evidence>
<dbReference type="Gene3D" id="2.130.10.10">
    <property type="entry name" value="YVTN repeat-like/Quinoprotein amine dehydrogenase"/>
    <property type="match status" value="1"/>
</dbReference>
<dbReference type="Gene3D" id="1.10.287.110">
    <property type="entry name" value="DnaJ domain"/>
    <property type="match status" value="1"/>
</dbReference>
<dbReference type="GO" id="GO:0051015">
    <property type="term" value="F:actin filament binding"/>
    <property type="evidence" value="ECO:0007669"/>
    <property type="project" value="TreeGrafter"/>
</dbReference>
<name>A0A8S2CKJ1_9BILA</name>
<dbReference type="Pfam" id="PF01556">
    <property type="entry name" value="DnaJ_C"/>
    <property type="match status" value="1"/>
</dbReference>
<accession>A0A8S2CKJ1</accession>
<keyword evidence="4" id="KW-0175">Coiled coil</keyword>
<keyword evidence="9" id="KW-0812">Transmembrane</keyword>
<keyword evidence="3 7" id="KW-0677">Repeat</keyword>
<comment type="caution">
    <text evidence="11">The sequence shown here is derived from an EMBL/GenBank/DDBJ whole genome shotgun (WGS) entry which is preliminary data.</text>
</comment>
<dbReference type="EMBL" id="CAJOBA010000088">
    <property type="protein sequence ID" value="CAF3502777.1"/>
    <property type="molecule type" value="Genomic_DNA"/>
</dbReference>
<dbReference type="AlphaFoldDB" id="A0A8S2CKJ1"/>
<dbReference type="PROSITE" id="PS00678">
    <property type="entry name" value="WD_REPEATS_1"/>
    <property type="match status" value="1"/>
</dbReference>
<dbReference type="FunFam" id="2.60.260.20:FF:000013">
    <property type="entry name" value="DnaJ subfamily B member 11"/>
    <property type="match status" value="1"/>
</dbReference>
<feature type="repeat" description="WD" evidence="6">
    <location>
        <begin position="76"/>
        <end position="118"/>
    </location>
</feature>
<dbReference type="CDD" id="cd06257">
    <property type="entry name" value="DnaJ"/>
    <property type="match status" value="1"/>
</dbReference>
<dbReference type="InterPro" id="IPR015048">
    <property type="entry name" value="DUF1899"/>
</dbReference>
<dbReference type="SUPFAM" id="SSF50978">
    <property type="entry name" value="WD40 repeat-like"/>
    <property type="match status" value="1"/>
</dbReference>
<dbReference type="SUPFAM" id="SSF49493">
    <property type="entry name" value="HSP40/DnaJ peptide-binding domain"/>
    <property type="match status" value="2"/>
</dbReference>
<feature type="region of interest" description="Disordered" evidence="8">
    <location>
        <begin position="469"/>
        <end position="489"/>
    </location>
</feature>
<proteinExistence type="inferred from homology"/>
<evidence type="ECO:0000256" key="4">
    <source>
        <dbReference type="ARBA" id="ARBA00023054"/>
    </source>
</evidence>
<dbReference type="SMART" id="SM00271">
    <property type="entry name" value="DnaJ"/>
    <property type="match status" value="1"/>
</dbReference>
<evidence type="ECO:0000256" key="9">
    <source>
        <dbReference type="SAM" id="Phobius"/>
    </source>
</evidence>
<evidence type="ECO:0000313" key="13">
    <source>
        <dbReference type="Proteomes" id="UP000677228"/>
    </source>
</evidence>
<dbReference type="PRINTS" id="PR00625">
    <property type="entry name" value="JDOMAIN"/>
</dbReference>
<dbReference type="InterPro" id="IPR036869">
    <property type="entry name" value="J_dom_sf"/>
</dbReference>
<dbReference type="InterPro" id="IPR015943">
    <property type="entry name" value="WD40/YVTN_repeat-like_dom_sf"/>
</dbReference>
<evidence type="ECO:0000313" key="11">
    <source>
        <dbReference type="EMBL" id="CAF0728322.1"/>
    </source>
</evidence>
<feature type="region of interest" description="Disordered" evidence="8">
    <location>
        <begin position="390"/>
        <end position="456"/>
    </location>
</feature>
<dbReference type="PROSITE" id="PS50294">
    <property type="entry name" value="WD_REPEATS_REGION"/>
    <property type="match status" value="1"/>
</dbReference>
<dbReference type="Pfam" id="PF08953">
    <property type="entry name" value="DUF1899"/>
    <property type="match status" value="1"/>
</dbReference>
<keyword evidence="5" id="KW-0009">Actin-binding</keyword>
<organism evidence="11 13">
    <name type="scientific">Didymodactylos carnosus</name>
    <dbReference type="NCBI Taxonomy" id="1234261"/>
    <lineage>
        <taxon>Eukaryota</taxon>
        <taxon>Metazoa</taxon>
        <taxon>Spiralia</taxon>
        <taxon>Gnathifera</taxon>
        <taxon>Rotifera</taxon>
        <taxon>Eurotatoria</taxon>
        <taxon>Bdelloidea</taxon>
        <taxon>Philodinida</taxon>
        <taxon>Philodinidae</taxon>
        <taxon>Didymodactylos</taxon>
    </lineage>
</organism>
<dbReference type="Pfam" id="PF00400">
    <property type="entry name" value="WD40"/>
    <property type="match status" value="2"/>
</dbReference>
<dbReference type="InterPro" id="IPR001623">
    <property type="entry name" value="DnaJ_domain"/>
</dbReference>
<dbReference type="GO" id="GO:0051082">
    <property type="term" value="F:unfolded protein binding"/>
    <property type="evidence" value="ECO:0007669"/>
    <property type="project" value="InterPro"/>
</dbReference>
<feature type="domain" description="J" evidence="10">
    <location>
        <begin position="595"/>
        <end position="660"/>
    </location>
</feature>
<evidence type="ECO:0000256" key="1">
    <source>
        <dbReference type="ARBA" id="ARBA00009482"/>
    </source>
</evidence>
<dbReference type="SMART" id="SM00320">
    <property type="entry name" value="WD40"/>
    <property type="match status" value="3"/>
</dbReference>
<feature type="repeat" description="WD" evidence="6">
    <location>
        <begin position="126"/>
        <end position="168"/>
    </location>
</feature>
<dbReference type="InterPro" id="IPR019775">
    <property type="entry name" value="WD40_repeat_CS"/>
</dbReference>
<dbReference type="Proteomes" id="UP000682733">
    <property type="component" value="Unassembled WGS sequence"/>
</dbReference>
<dbReference type="InterPro" id="IPR015505">
    <property type="entry name" value="Coronin"/>
</dbReference>
<dbReference type="SMART" id="SM01166">
    <property type="entry name" value="DUF1899"/>
    <property type="match status" value="1"/>
</dbReference>
<dbReference type="SMART" id="SM01167">
    <property type="entry name" value="DUF1900"/>
    <property type="match status" value="1"/>
</dbReference>
<dbReference type="CDD" id="cd10747">
    <property type="entry name" value="DnaJ_C"/>
    <property type="match status" value="1"/>
</dbReference>
<dbReference type="Proteomes" id="UP000677228">
    <property type="component" value="Unassembled WGS sequence"/>
</dbReference>
<sequence>MARVVRNSKFRHVFGQAAKKQDCYENIRITKSAWDSTFCTVNPKFLAVITESAGGGAFMVLPLDKVGRLDRDVPLVTGHKAAVLDIQWCPHNDNVIASGSEDCTVKVWQIPDHGLTQNLTQASVDLIAHQRRVGQVLWHPTALNILLSSGGDTKILIWNVGKSTILTTIDCHPEVILSISWNYDGSRIITACKDKYLRVINPRNGEVLKTGLGHQGAKPMRAIYLRDGRIFTTGFSKMSERQYALWDEATLGNALVMEELDSSNGVLFPFYDEDTGLIFLCGKGDSTIRYFEYTPEPPYIHFINMYSSSDPQRGIGVMPKRGMNTTICEIARFYKLLNTGLCEVISFTVPRKSELFQEDLYPDTVGEEHAITADEWIKGTNAKPVLMSIRDLQGGGKTPGQSGNSGGGSAKQEVVFGKSTSTAAKTQQNLSGKSSSTQSQKDGAGNQQQSSSQNKIEPIQELQQQSNHLGLTQQSSLSSPTSVSPSSNNTINQQILSKLNDIFFRMNDFDKRLQFIERALRSGTTASTLLATKQLSVSKHQSRFVILEANKKTLYTINLSINGNRTVQMKLNYGIYTWTLILLIFATSLVVAGRDFYKILNVPKSATLNQIKKAFRKLAKELHPDKNKDDARAQERFQDLGAAYETLSDPDKRKIYDKSGEEGVKRHGDDGGFHDPFPNFFGDIFGGGGGGGESNVPRGGDVILDIFVTLEEVYSGNFVEVVRAKPVARKASGSRQCNCRTEMRTKPLGAGRFQMIQEQVCDKCDNIKFVTEESVLEIEIEPGVPDGFQYPFTAEGEPHIDGEPGDLIFIIRLQKHKKFERKNNDLYINLTITLQDALNGFDVEFPHLDGHKVKLTREKITWPGVRIRKKGEGLPAHESNTIVGDLFITIDVDFPKGELNTDQREAVKTLLNQQSKHNLYNGL</sequence>
<dbReference type="Pfam" id="PF16300">
    <property type="entry name" value="WD40_4"/>
    <property type="match status" value="1"/>
</dbReference>
<dbReference type="PROSITE" id="PS50076">
    <property type="entry name" value="DNAJ_2"/>
    <property type="match status" value="1"/>
</dbReference>
<dbReference type="PANTHER" id="PTHR10856:SF0">
    <property type="entry name" value="CORONIN"/>
    <property type="match status" value="1"/>
</dbReference>
<feature type="transmembrane region" description="Helical" evidence="9">
    <location>
        <begin position="573"/>
        <end position="592"/>
    </location>
</feature>
<evidence type="ECO:0000256" key="5">
    <source>
        <dbReference type="ARBA" id="ARBA00023203"/>
    </source>
</evidence>
<dbReference type="GO" id="GO:0006457">
    <property type="term" value="P:protein folding"/>
    <property type="evidence" value="ECO:0007669"/>
    <property type="project" value="InterPro"/>
</dbReference>
<dbReference type="SUPFAM" id="SSF46565">
    <property type="entry name" value="Chaperone J-domain"/>
    <property type="match status" value="1"/>
</dbReference>
<reference evidence="11" key="1">
    <citation type="submission" date="2021-02" db="EMBL/GenBank/DDBJ databases">
        <authorList>
            <person name="Nowell W R."/>
        </authorList>
    </citation>
    <scope>NUCLEOTIDE SEQUENCE</scope>
</reference>
<evidence type="ECO:0000259" key="10">
    <source>
        <dbReference type="PROSITE" id="PS50076"/>
    </source>
</evidence>